<dbReference type="GO" id="GO:0005886">
    <property type="term" value="C:plasma membrane"/>
    <property type="evidence" value="ECO:0007669"/>
    <property type="project" value="UniProtKB-SubCell"/>
</dbReference>
<feature type="compositionally biased region" description="Basic and acidic residues" evidence="16">
    <location>
        <begin position="224"/>
        <end position="241"/>
    </location>
</feature>
<feature type="region of interest" description="Disordered" evidence="16">
    <location>
        <begin position="537"/>
        <end position="578"/>
    </location>
</feature>
<evidence type="ECO:0000256" key="10">
    <source>
        <dbReference type="ARBA" id="ARBA00022737"/>
    </source>
</evidence>
<dbReference type="InterPro" id="IPR001452">
    <property type="entry name" value="SH3_domain"/>
</dbReference>
<evidence type="ECO:0000256" key="1">
    <source>
        <dbReference type="ARBA" id="ARBA00004125"/>
    </source>
</evidence>
<evidence type="ECO:0000256" key="2">
    <source>
        <dbReference type="ARBA" id="ARBA00004134"/>
    </source>
</evidence>
<dbReference type="GO" id="GO:0071555">
    <property type="term" value="P:cell wall organization"/>
    <property type="evidence" value="ECO:0007669"/>
    <property type="project" value="EnsemblFungi"/>
</dbReference>
<evidence type="ECO:0000256" key="9">
    <source>
        <dbReference type="ARBA" id="ARBA00022583"/>
    </source>
</evidence>
<dbReference type="GO" id="GO:0010008">
    <property type="term" value="C:endosome membrane"/>
    <property type="evidence" value="ECO:0007669"/>
    <property type="project" value="UniProtKB-SubCell"/>
</dbReference>
<feature type="domain" description="SH3" evidence="17">
    <location>
        <begin position="71"/>
        <end position="132"/>
    </location>
</feature>
<dbReference type="PANTHER" id="PTHR15735">
    <property type="entry name" value="FCH AND DOUBLE SH3 DOMAINS PROTEIN"/>
    <property type="match status" value="1"/>
</dbReference>
<dbReference type="Pfam" id="PF03983">
    <property type="entry name" value="SHD1"/>
    <property type="match status" value="1"/>
</dbReference>
<dbReference type="OrthoDB" id="26539at2759"/>
<feature type="compositionally biased region" description="Polar residues" evidence="16">
    <location>
        <begin position="422"/>
        <end position="434"/>
    </location>
</feature>
<dbReference type="KEGG" id="erc:Ecym_7231"/>
<dbReference type="STRING" id="931890.G8JW62"/>
<keyword evidence="10" id="KW-0677">Repeat</keyword>
<evidence type="ECO:0000256" key="5">
    <source>
        <dbReference type="ARBA" id="ARBA00020357"/>
    </source>
</evidence>
<keyword evidence="8" id="KW-0963">Cytoplasm</keyword>
<dbReference type="InterPro" id="IPR007131">
    <property type="entry name" value="SHD1"/>
</dbReference>
<evidence type="ECO:0000256" key="6">
    <source>
        <dbReference type="ARBA" id="ARBA00022443"/>
    </source>
</evidence>
<keyword evidence="19" id="KW-1185">Reference proteome</keyword>
<dbReference type="GO" id="GO:0006897">
    <property type="term" value="P:endocytosis"/>
    <property type="evidence" value="ECO:0007669"/>
    <property type="project" value="UniProtKB-KW"/>
</dbReference>
<dbReference type="PROSITE" id="PS50002">
    <property type="entry name" value="SH3"/>
    <property type="match status" value="3"/>
</dbReference>
<evidence type="ECO:0000313" key="19">
    <source>
        <dbReference type="Proteomes" id="UP000006790"/>
    </source>
</evidence>
<sequence length="1146" mass="126052">MTVFLGVYKAIYSYEPQTDEELRIEEDDLLYVLEKSEVDDWWTVKKREIGTDTEELVGLVPNNYIEEADVLYQVHAIYDYKQVQNPDEELSFQEGDVFDIFDDRDADWFLVRAVKDKKVGFIPGNYVETIEEGGRGGNVSNVDMTEAPRKGPSAAASSMQPPNNGRANVPESVGYIKPTIPTTQVSHVNSNTSEIYDDRPLPKLPTHAEAESESEGEQPPAKPVRPEDRANNASRKERTMTEYRVSSGNYSINSRSWDVHELNGRKKTKARLTVRNNLVIFVAADDEPKSWPIQNLLSCANEKKHMFLEFKDPYANIEIHTGSSDLADEIKVVFGELKGAVNDKALREIEAAAHPSPKKVGLVKFDFDGVAEDELSVKAGSLVLILNDEKSLDWWMCELVSTGKKGVVPAKFIEVQKDPKKGSTSLNINKQSSGRTRELGDWKNDAEQDSTRKQSVSKKGDKKPGTKKKRFPDPNNTRIWVDKSNTFKVEAEYLGYVDGKVHLHKVNGVKIAVAVEKLSVEDLQYLEKLNSISLDQYKPRGAGKTQSGSSRGQEEDVRRLQRQQDDAERDREGREQDRRLRERELNELRKARDLLDQEREKLKAMTGGTSGPLRSKNPKSEDEYDWFEFFLNCGVDVNNCQRYTLTFENQQISEQILPDIQPQTLRALELREGDVIRVMKYLNQKYGRKSQSSSNNPSGEADQSGLSDQLLPLNNVSKDDVAWTVKPAAKSETLLPQTKKEFSGSLQDLLDLKPLEPKKKDEIPQPNLQDLEHIKTGSSTKLSTQKTGSFAAPLDPFKTGGHNLMPNITGGLVLLPVATGSMIPVQDTGGLIPLQRTGGIAMPETTFGTQITGGILPVQKTANGLLPAPIGASTLMSKTTFGTGPMLQTVTGGMMPLQHAGGMMSSTSMIPQTTFGTAPMNQTTFGTAPMNQTTTGGILPFQRTGGGLPVTSTVVQQTTVSTGPISQAFTGGMMPVQRTMGGFPSASIIPQTTFGTGPIMQQAGGIMPLQRTGGPLLGTSIIPQTTFSNVPLGQTITGGAMALQNTGGALMNMPQSFGQQQQMALLQQNRIFEMNMQRTGDVNSFPQTSFGVGGMNQITNDMQGMNLNQQQPLQNQPTGFGFGNAPPPQQRQANLYNASAANPFGF</sequence>
<feature type="region of interest" description="Disordered" evidence="16">
    <location>
        <begin position="686"/>
        <end position="711"/>
    </location>
</feature>
<dbReference type="EMBL" id="CP002503">
    <property type="protein sequence ID" value="AET41077.1"/>
    <property type="molecule type" value="Genomic_DNA"/>
</dbReference>
<dbReference type="GO" id="GO:0042802">
    <property type="term" value="F:identical protein binding"/>
    <property type="evidence" value="ECO:0007669"/>
    <property type="project" value="EnsemblFungi"/>
</dbReference>
<keyword evidence="9" id="KW-0254">Endocytosis</keyword>
<dbReference type="CDD" id="cd11775">
    <property type="entry name" value="SH3_Sla1p_3"/>
    <property type="match status" value="1"/>
</dbReference>
<dbReference type="InterPro" id="IPR035800">
    <property type="entry name" value="Sla1_SH3_1"/>
</dbReference>
<dbReference type="SMART" id="SM00326">
    <property type="entry name" value="SH3"/>
    <property type="match status" value="3"/>
</dbReference>
<evidence type="ECO:0000256" key="14">
    <source>
        <dbReference type="ARBA" id="ARBA00023212"/>
    </source>
</evidence>
<dbReference type="InterPro" id="IPR035821">
    <property type="entry name" value="Sla1_SH3_3"/>
</dbReference>
<reference evidence="19" key="1">
    <citation type="journal article" date="2012" name="G3 (Bethesda)">
        <title>Pichia sorbitophila, an interspecies yeast hybrid reveals early steps of genome resolution following polyploidization.</title>
        <authorList>
            <person name="Leh Louis V."/>
            <person name="Despons L."/>
            <person name="Friedrich A."/>
            <person name="Martin T."/>
            <person name="Durrens P."/>
            <person name="Casaregola S."/>
            <person name="Neuveglise C."/>
            <person name="Fairhead C."/>
            <person name="Marck C."/>
            <person name="Cruz J.A."/>
            <person name="Straub M.L."/>
            <person name="Kugler V."/>
            <person name="Sacerdot C."/>
            <person name="Uzunov Z."/>
            <person name="Thierry A."/>
            <person name="Weiss S."/>
            <person name="Bleykasten C."/>
            <person name="De Montigny J."/>
            <person name="Jacques N."/>
            <person name="Jung P."/>
            <person name="Lemaire M."/>
            <person name="Mallet S."/>
            <person name="Morel G."/>
            <person name="Richard G.F."/>
            <person name="Sarkar A."/>
            <person name="Savel G."/>
            <person name="Schacherer J."/>
            <person name="Seret M.L."/>
            <person name="Talla E."/>
            <person name="Samson G."/>
            <person name="Jubin C."/>
            <person name="Poulain J."/>
            <person name="Vacherie B."/>
            <person name="Barbe V."/>
            <person name="Pelletier E."/>
            <person name="Sherman D.J."/>
            <person name="Westhof E."/>
            <person name="Weissenbach J."/>
            <person name="Baret P.V."/>
            <person name="Wincker P."/>
            <person name="Gaillardin C."/>
            <person name="Dujon B."/>
            <person name="Souciet J.L."/>
        </authorList>
    </citation>
    <scope>NUCLEOTIDE SEQUENCE [LARGE SCALE GENOMIC DNA]</scope>
    <source>
        <strain evidence="19">CBS 270.75 / DBVPG 7215 / KCTC 17166 / NRRL Y-17582</strain>
    </source>
</reference>
<dbReference type="InterPro" id="IPR013761">
    <property type="entry name" value="SAM/pointed_sf"/>
</dbReference>
<dbReference type="OMA" id="FMAQGED"/>
<feature type="compositionally biased region" description="Basic and acidic residues" evidence="16">
    <location>
        <begin position="196"/>
        <end position="210"/>
    </location>
</feature>
<feature type="compositionally biased region" description="Polar residues" evidence="16">
    <location>
        <begin position="689"/>
        <end position="698"/>
    </location>
</feature>
<dbReference type="AlphaFoldDB" id="G8JW62"/>
<dbReference type="RefSeq" id="XP_003647894.1">
    <property type="nucleotide sequence ID" value="XM_003647846.1"/>
</dbReference>
<evidence type="ECO:0000256" key="15">
    <source>
        <dbReference type="PROSITE-ProRule" id="PRU00192"/>
    </source>
</evidence>
<dbReference type="GO" id="GO:0034316">
    <property type="term" value="P:negative regulation of Arp2/3 complex-mediated actin nucleation"/>
    <property type="evidence" value="ECO:0007669"/>
    <property type="project" value="EnsemblFungi"/>
</dbReference>
<evidence type="ECO:0000256" key="7">
    <source>
        <dbReference type="ARBA" id="ARBA00022475"/>
    </source>
</evidence>
<dbReference type="SUPFAM" id="SSF50044">
    <property type="entry name" value="SH3-domain"/>
    <property type="match status" value="3"/>
</dbReference>
<dbReference type="GO" id="GO:0008289">
    <property type="term" value="F:lipid binding"/>
    <property type="evidence" value="ECO:0007669"/>
    <property type="project" value="EnsemblFungi"/>
</dbReference>
<evidence type="ECO:0000256" key="11">
    <source>
        <dbReference type="ARBA" id="ARBA00022753"/>
    </source>
</evidence>
<keyword evidence="6 15" id="KW-0728">SH3 domain</keyword>
<feature type="region of interest" description="Disordered" evidence="16">
    <location>
        <begin position="420"/>
        <end position="477"/>
    </location>
</feature>
<dbReference type="PRINTS" id="PR00452">
    <property type="entry name" value="SH3DOMAIN"/>
</dbReference>
<feature type="compositionally biased region" description="Polar residues" evidence="16">
    <location>
        <begin position="155"/>
        <end position="166"/>
    </location>
</feature>
<evidence type="ECO:0000256" key="13">
    <source>
        <dbReference type="ARBA" id="ARBA00023203"/>
    </source>
</evidence>
<dbReference type="InterPro" id="IPR056996">
    <property type="entry name" value="PH_SLA1"/>
</dbReference>
<dbReference type="Pfam" id="PF24081">
    <property type="entry name" value="PH_SLA1"/>
    <property type="match status" value="1"/>
</dbReference>
<gene>
    <name evidence="18" type="ordered locus">Ecym_7231</name>
</gene>
<evidence type="ECO:0000256" key="3">
    <source>
        <dbReference type="ARBA" id="ARBA00004413"/>
    </source>
</evidence>
<feature type="compositionally biased region" description="Basic and acidic residues" evidence="16">
    <location>
        <begin position="435"/>
        <end position="464"/>
    </location>
</feature>
<evidence type="ECO:0000256" key="4">
    <source>
        <dbReference type="ARBA" id="ARBA00007948"/>
    </source>
</evidence>
<protein>
    <recommendedName>
        <fullName evidence="5">Actin cytoskeleton-regulatory complex protein SLA1</fullName>
    </recommendedName>
</protein>
<feature type="region of interest" description="Disordered" evidence="16">
    <location>
        <begin position="130"/>
        <end position="246"/>
    </location>
</feature>
<feature type="domain" description="SH3" evidence="17">
    <location>
        <begin position="3"/>
        <end position="70"/>
    </location>
</feature>
<dbReference type="Gene3D" id="2.30.30.700">
    <property type="entry name" value="SLA1 homology domain 1"/>
    <property type="match status" value="1"/>
</dbReference>
<dbReference type="InParanoid" id="G8JW62"/>
<dbReference type="HOGENOM" id="CLU_003674_0_0_1"/>
<dbReference type="PANTHER" id="PTHR15735:SF19">
    <property type="entry name" value="ACTIN CYTOSKELETON-REGULATORY COMPLEX PROTEIN SLA1"/>
    <property type="match status" value="1"/>
</dbReference>
<keyword evidence="11" id="KW-0967">Endosome</keyword>
<feature type="compositionally biased region" description="Basic and acidic residues" evidence="16">
    <location>
        <begin position="552"/>
        <end position="578"/>
    </location>
</feature>
<dbReference type="GO" id="GO:0030479">
    <property type="term" value="C:actin cortical patch"/>
    <property type="evidence" value="ECO:0007669"/>
    <property type="project" value="UniProtKB-SubCell"/>
</dbReference>
<dbReference type="GO" id="GO:0043130">
    <property type="term" value="F:ubiquitin binding"/>
    <property type="evidence" value="ECO:0007669"/>
    <property type="project" value="EnsemblFungi"/>
</dbReference>
<dbReference type="GO" id="GO:0140224">
    <property type="term" value="C:SLAC complex"/>
    <property type="evidence" value="ECO:0007669"/>
    <property type="project" value="EnsemblFungi"/>
</dbReference>
<evidence type="ECO:0000259" key="17">
    <source>
        <dbReference type="PROSITE" id="PS50002"/>
    </source>
</evidence>
<keyword evidence="13" id="KW-0009">Actin-binding</keyword>
<comment type="similarity">
    <text evidence="4">Belongs to the SLA1 family.</text>
</comment>
<evidence type="ECO:0000256" key="16">
    <source>
        <dbReference type="SAM" id="MobiDB-lite"/>
    </source>
</evidence>
<name>G8JW62_ERECY</name>
<dbReference type="GeneID" id="11471306"/>
<dbReference type="GO" id="GO:1990964">
    <property type="term" value="C:actin cytoskeleton-regulatory complex"/>
    <property type="evidence" value="ECO:0007669"/>
    <property type="project" value="EnsemblFungi"/>
</dbReference>
<dbReference type="InterPro" id="IPR036028">
    <property type="entry name" value="SH3-like_dom_sf"/>
</dbReference>
<accession>G8JW62</accession>
<keyword evidence="7" id="KW-1003">Cell membrane</keyword>
<dbReference type="FunCoup" id="G8JW62">
    <property type="interactions" value="161"/>
</dbReference>
<dbReference type="Gene3D" id="1.10.150.50">
    <property type="entry name" value="Transcription Factor, Ets-1"/>
    <property type="match status" value="1"/>
</dbReference>
<dbReference type="eggNOG" id="ENOG502QQC3">
    <property type="taxonomic scope" value="Eukaryota"/>
</dbReference>
<dbReference type="Pfam" id="PF14604">
    <property type="entry name" value="SH3_9"/>
    <property type="match status" value="1"/>
</dbReference>
<proteinExistence type="inferred from homology"/>
<dbReference type="GO" id="GO:0030833">
    <property type="term" value="P:regulation of actin filament polymerization"/>
    <property type="evidence" value="ECO:0007669"/>
    <property type="project" value="TreeGrafter"/>
</dbReference>
<dbReference type="CDD" id="cd11773">
    <property type="entry name" value="SH3_Sla1p_1"/>
    <property type="match status" value="1"/>
</dbReference>
<dbReference type="GO" id="GO:0003779">
    <property type="term" value="F:actin binding"/>
    <property type="evidence" value="ECO:0007669"/>
    <property type="project" value="UniProtKB-KW"/>
</dbReference>
<dbReference type="GO" id="GO:0000147">
    <property type="term" value="P:actin cortical patch assembly"/>
    <property type="evidence" value="ECO:0007669"/>
    <property type="project" value="EnsemblFungi"/>
</dbReference>
<dbReference type="Gene3D" id="2.30.30.40">
    <property type="entry name" value="SH3 Domains"/>
    <property type="match status" value="3"/>
</dbReference>
<feature type="domain" description="SH3" evidence="17">
    <location>
        <begin position="356"/>
        <end position="418"/>
    </location>
</feature>
<dbReference type="GO" id="GO:0140312">
    <property type="term" value="F:cargo adaptor activity"/>
    <property type="evidence" value="ECO:0007669"/>
    <property type="project" value="EnsemblFungi"/>
</dbReference>
<keyword evidence="14" id="KW-0206">Cytoskeleton</keyword>
<keyword evidence="12" id="KW-0472">Membrane</keyword>
<organism evidence="18 19">
    <name type="scientific">Eremothecium cymbalariae (strain CBS 270.75 / DBVPG 7215 / KCTC 17166 / NRRL Y-17582)</name>
    <name type="common">Yeast</name>
    <dbReference type="NCBI Taxonomy" id="931890"/>
    <lineage>
        <taxon>Eukaryota</taxon>
        <taxon>Fungi</taxon>
        <taxon>Dikarya</taxon>
        <taxon>Ascomycota</taxon>
        <taxon>Saccharomycotina</taxon>
        <taxon>Saccharomycetes</taxon>
        <taxon>Saccharomycetales</taxon>
        <taxon>Saccharomycetaceae</taxon>
        <taxon>Eremothecium</taxon>
    </lineage>
</organism>
<feature type="compositionally biased region" description="Polar residues" evidence="16">
    <location>
        <begin position="180"/>
        <end position="194"/>
    </location>
</feature>
<dbReference type="Pfam" id="PF00018">
    <property type="entry name" value="SH3_1"/>
    <property type="match status" value="2"/>
</dbReference>
<evidence type="ECO:0000256" key="8">
    <source>
        <dbReference type="ARBA" id="ARBA00022490"/>
    </source>
</evidence>
<evidence type="ECO:0000256" key="12">
    <source>
        <dbReference type="ARBA" id="ARBA00023136"/>
    </source>
</evidence>
<dbReference type="GO" id="GO:0005634">
    <property type="term" value="C:nucleus"/>
    <property type="evidence" value="ECO:0007669"/>
    <property type="project" value="EnsemblFungi"/>
</dbReference>
<comment type="subcellular location">
    <subcellularLocation>
        <location evidence="3">Cell membrane</location>
        <topology evidence="3">Peripheral membrane protein</topology>
        <orientation evidence="3">Cytoplasmic side</orientation>
    </subcellularLocation>
    <subcellularLocation>
        <location evidence="2">Cytoplasm</location>
        <location evidence="2">Cytoskeleton</location>
        <location evidence="2">Actin patch</location>
    </subcellularLocation>
    <subcellularLocation>
        <location evidence="1">Endosome membrane</location>
        <topology evidence="1">Peripheral membrane protein</topology>
        <orientation evidence="1">Cytoplasmic side</orientation>
    </subcellularLocation>
</comment>
<evidence type="ECO:0000313" key="18">
    <source>
        <dbReference type="EMBL" id="AET41077.1"/>
    </source>
</evidence>
<dbReference type="Proteomes" id="UP000006790">
    <property type="component" value="Chromosome 7"/>
</dbReference>